<dbReference type="Gene3D" id="2.60.40.10">
    <property type="entry name" value="Immunoglobulins"/>
    <property type="match status" value="1"/>
</dbReference>
<feature type="domain" description="Fibronectin type-III" evidence="2">
    <location>
        <begin position="23"/>
        <end position="121"/>
    </location>
</feature>
<organism evidence="3 4">
    <name type="scientific">Staurois parvus</name>
    <dbReference type="NCBI Taxonomy" id="386267"/>
    <lineage>
        <taxon>Eukaryota</taxon>
        <taxon>Metazoa</taxon>
        <taxon>Chordata</taxon>
        <taxon>Craniata</taxon>
        <taxon>Vertebrata</taxon>
        <taxon>Euteleostomi</taxon>
        <taxon>Amphibia</taxon>
        <taxon>Batrachia</taxon>
        <taxon>Anura</taxon>
        <taxon>Neobatrachia</taxon>
        <taxon>Ranoidea</taxon>
        <taxon>Ranidae</taxon>
        <taxon>Staurois</taxon>
    </lineage>
</organism>
<dbReference type="EMBL" id="CATNWA010014235">
    <property type="protein sequence ID" value="CAI9569386.1"/>
    <property type="molecule type" value="Genomic_DNA"/>
</dbReference>
<feature type="non-terminal residue" evidence="3">
    <location>
        <position position="1"/>
    </location>
</feature>
<reference evidence="3" key="1">
    <citation type="submission" date="2023-05" db="EMBL/GenBank/DDBJ databases">
        <authorList>
            <person name="Stuckert A."/>
        </authorList>
    </citation>
    <scope>NUCLEOTIDE SEQUENCE</scope>
</reference>
<name>A0ABN9DDW7_9NEOB</name>
<dbReference type="CDD" id="cd00063">
    <property type="entry name" value="FN3"/>
    <property type="match status" value="1"/>
</dbReference>
<dbReference type="SUPFAM" id="SSF49265">
    <property type="entry name" value="Fibronectin type III"/>
    <property type="match status" value="1"/>
</dbReference>
<dbReference type="InterPro" id="IPR003961">
    <property type="entry name" value="FN3_dom"/>
</dbReference>
<protein>
    <recommendedName>
        <fullName evidence="2">Fibronectin type-III domain-containing protein</fullName>
    </recommendedName>
</protein>
<dbReference type="Pfam" id="PF00041">
    <property type="entry name" value="fn3"/>
    <property type="match status" value="1"/>
</dbReference>
<evidence type="ECO:0000313" key="3">
    <source>
        <dbReference type="EMBL" id="CAI9569386.1"/>
    </source>
</evidence>
<feature type="non-terminal residue" evidence="3">
    <location>
        <position position="149"/>
    </location>
</feature>
<accession>A0ABN9DDW7</accession>
<dbReference type="InterPro" id="IPR036116">
    <property type="entry name" value="FN3_sf"/>
</dbReference>
<comment type="caution">
    <text evidence="3">The sequence shown here is derived from an EMBL/GenBank/DDBJ whole genome shotgun (WGS) entry which is preliminary data.</text>
</comment>
<feature type="region of interest" description="Disordered" evidence="1">
    <location>
        <begin position="1"/>
        <end position="27"/>
    </location>
</feature>
<dbReference type="Proteomes" id="UP001162483">
    <property type="component" value="Unassembled WGS sequence"/>
</dbReference>
<evidence type="ECO:0000259" key="2">
    <source>
        <dbReference type="PROSITE" id="PS50853"/>
    </source>
</evidence>
<dbReference type="PROSITE" id="PS50853">
    <property type="entry name" value="FN3"/>
    <property type="match status" value="1"/>
</dbReference>
<evidence type="ECO:0000256" key="1">
    <source>
        <dbReference type="SAM" id="MobiDB-lite"/>
    </source>
</evidence>
<proteinExistence type="predicted"/>
<dbReference type="SMART" id="SM00060">
    <property type="entry name" value="FN3"/>
    <property type="match status" value="1"/>
</dbReference>
<gene>
    <name evidence="3" type="ORF">SPARVUS_LOCUS6911716</name>
</gene>
<keyword evidence="4" id="KW-1185">Reference proteome</keyword>
<sequence length="149" mass="15951">SAGEGKEETCNATTKSEEAAEGPPQNINVVATSPQSINISWSGPAIITGPTSYLINISMVNGADYRKEFVRWSNESKSIEVTGLKPFTSYSIIIIAFTGDLESAFTEGKSSDAVIATTLEAVPNDPPKNITIEKIPNEVTKVQMTFIPP</sequence>
<dbReference type="InterPro" id="IPR013783">
    <property type="entry name" value="Ig-like_fold"/>
</dbReference>
<dbReference type="InterPro" id="IPR050713">
    <property type="entry name" value="RTP_Phos/Ushers"/>
</dbReference>
<evidence type="ECO:0000313" key="4">
    <source>
        <dbReference type="Proteomes" id="UP001162483"/>
    </source>
</evidence>
<dbReference type="PANTHER" id="PTHR46957:SF1">
    <property type="entry name" value="PHOSPHATIDYLINOSITOL PHOSPHATASE PTPRQ"/>
    <property type="match status" value="1"/>
</dbReference>
<dbReference type="PANTHER" id="PTHR46957">
    <property type="entry name" value="CYTOKINE RECEPTOR"/>
    <property type="match status" value="1"/>
</dbReference>